<evidence type="ECO:0000313" key="2">
    <source>
        <dbReference type="Proteomes" id="UP001235343"/>
    </source>
</evidence>
<reference evidence="1 2" key="1">
    <citation type="submission" date="2023-06" db="EMBL/GenBank/DDBJ databases">
        <title>Aquibacillus rhizosphaerae LR5S19.</title>
        <authorList>
            <person name="Sun J.-Q."/>
        </authorList>
    </citation>
    <scope>NUCLEOTIDE SEQUENCE [LARGE SCALE GENOMIC DNA]</scope>
    <source>
        <strain evidence="1 2">LR5S19</strain>
    </source>
</reference>
<comment type="caution">
    <text evidence="1">The sequence shown here is derived from an EMBL/GenBank/DDBJ whole genome shotgun (WGS) entry which is preliminary data.</text>
</comment>
<gene>
    <name evidence="1" type="ORF">QQS35_08135</name>
</gene>
<organism evidence="1 2">
    <name type="scientific">Aquibacillus rhizosphaerae</name>
    <dbReference type="NCBI Taxonomy" id="3051431"/>
    <lineage>
        <taxon>Bacteria</taxon>
        <taxon>Bacillati</taxon>
        <taxon>Bacillota</taxon>
        <taxon>Bacilli</taxon>
        <taxon>Bacillales</taxon>
        <taxon>Bacillaceae</taxon>
        <taxon>Aquibacillus</taxon>
    </lineage>
</organism>
<dbReference type="Proteomes" id="UP001235343">
    <property type="component" value="Unassembled WGS sequence"/>
</dbReference>
<protein>
    <submittedName>
        <fullName evidence="1">Uncharacterized protein</fullName>
    </submittedName>
</protein>
<proteinExistence type="predicted"/>
<evidence type="ECO:0000313" key="1">
    <source>
        <dbReference type="EMBL" id="MDL4840411.1"/>
    </source>
</evidence>
<dbReference type="EMBL" id="JASTZU010000027">
    <property type="protein sequence ID" value="MDL4840411.1"/>
    <property type="molecule type" value="Genomic_DNA"/>
</dbReference>
<keyword evidence="2" id="KW-1185">Reference proteome</keyword>
<accession>A0ABT7L722</accession>
<name>A0ABT7L722_9BACI</name>
<dbReference type="RefSeq" id="WP_285931451.1">
    <property type="nucleotide sequence ID" value="NZ_JASTZU010000027.1"/>
</dbReference>
<sequence length="55" mass="6769">MKKPNQRLSRKLKNSERKLFLLINKTKMVDYHQARPMHYCNSFKMLEDRRNSKSE</sequence>